<gene>
    <name evidence="5" type="primary">RAD51</name>
</gene>
<dbReference type="InterPro" id="IPR020588">
    <property type="entry name" value="RecA_ATP-bd"/>
</dbReference>
<keyword evidence="3" id="KW-0238">DNA-binding</keyword>
<accession>A0A075GDK9</accession>
<evidence type="ECO:0000313" key="5">
    <source>
        <dbReference type="EMBL" id="AIF02156.1"/>
    </source>
</evidence>
<reference evidence="5" key="1">
    <citation type="journal article" date="2014" name="Genome Biol. Evol.">
        <title>Pangenome evidence for extensive interdomain horizontal transfer affecting lineage core and shell genes in uncultured planktonic thaumarchaeota and euryarchaeota.</title>
        <authorList>
            <person name="Deschamps P."/>
            <person name="Zivanovic Y."/>
            <person name="Moreira D."/>
            <person name="Rodriguez-Valera F."/>
            <person name="Lopez-Garcia P."/>
        </authorList>
    </citation>
    <scope>NUCLEOTIDE SEQUENCE</scope>
</reference>
<dbReference type="GO" id="GO:0140664">
    <property type="term" value="F:ATP-dependent DNA damage sensor activity"/>
    <property type="evidence" value="ECO:0007669"/>
    <property type="project" value="InterPro"/>
</dbReference>
<evidence type="ECO:0000256" key="3">
    <source>
        <dbReference type="ARBA" id="ARBA00023125"/>
    </source>
</evidence>
<dbReference type="AlphaFoldDB" id="A0A075GDK9"/>
<dbReference type="PANTHER" id="PTHR22942:SF30">
    <property type="entry name" value="MEIOTIC RECOMBINATION PROTEIN DMC1_LIM15 HOMOLOG"/>
    <property type="match status" value="1"/>
</dbReference>
<dbReference type="PANTHER" id="PTHR22942">
    <property type="entry name" value="RECA/RAD51/RADA DNA STRAND-PAIRING FAMILY MEMBER"/>
    <property type="match status" value="1"/>
</dbReference>
<dbReference type="EMBL" id="KF900642">
    <property type="protein sequence ID" value="AIF02156.1"/>
    <property type="molecule type" value="Genomic_DNA"/>
</dbReference>
<dbReference type="Gene3D" id="3.40.50.300">
    <property type="entry name" value="P-loop containing nucleotide triphosphate hydrolases"/>
    <property type="match status" value="1"/>
</dbReference>
<evidence type="ECO:0000256" key="1">
    <source>
        <dbReference type="ARBA" id="ARBA00022741"/>
    </source>
</evidence>
<keyword evidence="1" id="KW-0547">Nucleotide-binding</keyword>
<dbReference type="GO" id="GO:0005524">
    <property type="term" value="F:ATP binding"/>
    <property type="evidence" value="ECO:0007669"/>
    <property type="project" value="UniProtKB-KW"/>
</dbReference>
<protein>
    <submittedName>
        <fullName evidence="5">RecA/RadA recombinase-like protein (RAD51)</fullName>
    </submittedName>
</protein>
<name>A0A075GDK9_9ARCH</name>
<evidence type="ECO:0000259" key="4">
    <source>
        <dbReference type="PROSITE" id="PS50162"/>
    </source>
</evidence>
<keyword evidence="2" id="KW-0067">ATP-binding</keyword>
<dbReference type="GO" id="GO:0003677">
    <property type="term" value="F:DNA binding"/>
    <property type="evidence" value="ECO:0007669"/>
    <property type="project" value="UniProtKB-KW"/>
</dbReference>
<dbReference type="PROSITE" id="PS50162">
    <property type="entry name" value="RECA_2"/>
    <property type="match status" value="1"/>
</dbReference>
<proteinExistence type="predicted"/>
<dbReference type="InterPro" id="IPR027417">
    <property type="entry name" value="P-loop_NTPase"/>
</dbReference>
<dbReference type="SUPFAM" id="SSF52540">
    <property type="entry name" value="P-loop containing nucleoside triphosphate hydrolases"/>
    <property type="match status" value="1"/>
</dbReference>
<sequence length="216" mass="24345">MIKTGLKELDQFLGGGIKEGLVTSISGQSATGKTQLTFQICLNALHSGKDILFQDTTGEFRPERLVEMMQLQKINPSLLDKIKVNRITNTAQQIQCFSKTPPKNYSLIIVDSITDLFSFEYSKKEQSLEKHISFMKYMHNLSSIAIDGKIPIIVTNIVRTINKHEKENLEESISMYTHTKIKLSKNDNGYLCQVISPFVNKKFRYTITSSGLTSGS</sequence>
<dbReference type="GO" id="GO:0006281">
    <property type="term" value="P:DNA repair"/>
    <property type="evidence" value="ECO:0007669"/>
    <property type="project" value="InterPro"/>
</dbReference>
<dbReference type="Pfam" id="PF08423">
    <property type="entry name" value="Rad51"/>
    <property type="match status" value="1"/>
</dbReference>
<evidence type="ECO:0000256" key="2">
    <source>
        <dbReference type="ARBA" id="ARBA00022840"/>
    </source>
</evidence>
<dbReference type="InterPro" id="IPR013632">
    <property type="entry name" value="Rad51_C"/>
</dbReference>
<organism evidence="5">
    <name type="scientific">uncultured marine thaumarchaeote KM3_154_A05</name>
    <dbReference type="NCBI Taxonomy" id="1456020"/>
    <lineage>
        <taxon>Archaea</taxon>
        <taxon>Nitrososphaerota</taxon>
        <taxon>environmental samples</taxon>
    </lineage>
</organism>
<feature type="domain" description="RecA family profile 1" evidence="4">
    <location>
        <begin position="1"/>
        <end position="158"/>
    </location>
</feature>